<evidence type="ECO:0000256" key="1">
    <source>
        <dbReference type="SAM" id="MobiDB-lite"/>
    </source>
</evidence>
<gene>
    <name evidence="2" type="ORF">E3N88_17608</name>
</gene>
<dbReference type="AlphaFoldDB" id="A0A5N6NSB5"/>
<keyword evidence="3" id="KW-1185">Reference proteome</keyword>
<dbReference type="OrthoDB" id="1429861at2759"/>
<proteinExistence type="predicted"/>
<dbReference type="Proteomes" id="UP000326396">
    <property type="component" value="Linkage Group LG17"/>
</dbReference>
<sequence>MMTKRSYGSDQSASKTHAMTGDASSVPVNTTVSSKGTNGSGGAEGSYQNTTRISYGDKQSGCYERETTKEKASVGDFHWKNGTTGTRSEYTQSSTVRFGDKRGYTEVSFHVVESLSLKAR</sequence>
<protein>
    <submittedName>
        <fullName evidence="2">Uncharacterized protein</fullName>
    </submittedName>
</protein>
<organism evidence="2 3">
    <name type="scientific">Mikania micrantha</name>
    <name type="common">bitter vine</name>
    <dbReference type="NCBI Taxonomy" id="192012"/>
    <lineage>
        <taxon>Eukaryota</taxon>
        <taxon>Viridiplantae</taxon>
        <taxon>Streptophyta</taxon>
        <taxon>Embryophyta</taxon>
        <taxon>Tracheophyta</taxon>
        <taxon>Spermatophyta</taxon>
        <taxon>Magnoliopsida</taxon>
        <taxon>eudicotyledons</taxon>
        <taxon>Gunneridae</taxon>
        <taxon>Pentapetalae</taxon>
        <taxon>asterids</taxon>
        <taxon>campanulids</taxon>
        <taxon>Asterales</taxon>
        <taxon>Asteraceae</taxon>
        <taxon>Asteroideae</taxon>
        <taxon>Heliantheae alliance</taxon>
        <taxon>Eupatorieae</taxon>
        <taxon>Mikania</taxon>
    </lineage>
</organism>
<dbReference type="EMBL" id="SZYD01000009">
    <property type="protein sequence ID" value="KAD5317662.1"/>
    <property type="molecule type" value="Genomic_DNA"/>
</dbReference>
<reference evidence="2 3" key="1">
    <citation type="submission" date="2019-05" db="EMBL/GenBank/DDBJ databases">
        <title>Mikania micrantha, genome provides insights into the molecular mechanism of rapid growth.</title>
        <authorList>
            <person name="Liu B."/>
        </authorList>
    </citation>
    <scope>NUCLEOTIDE SEQUENCE [LARGE SCALE GENOMIC DNA]</scope>
    <source>
        <strain evidence="2">NLD-2019</strain>
        <tissue evidence="2">Leaf</tissue>
    </source>
</reference>
<feature type="compositionally biased region" description="Polar residues" evidence="1">
    <location>
        <begin position="1"/>
        <end position="37"/>
    </location>
</feature>
<feature type="region of interest" description="Disordered" evidence="1">
    <location>
        <begin position="1"/>
        <end position="61"/>
    </location>
</feature>
<accession>A0A5N6NSB5</accession>
<evidence type="ECO:0000313" key="3">
    <source>
        <dbReference type="Proteomes" id="UP000326396"/>
    </source>
</evidence>
<evidence type="ECO:0000313" key="2">
    <source>
        <dbReference type="EMBL" id="KAD5317662.1"/>
    </source>
</evidence>
<name>A0A5N6NSB5_9ASTR</name>
<comment type="caution">
    <text evidence="2">The sequence shown here is derived from an EMBL/GenBank/DDBJ whole genome shotgun (WGS) entry which is preliminary data.</text>
</comment>